<feature type="region of interest" description="Disordered" evidence="1">
    <location>
        <begin position="160"/>
        <end position="189"/>
    </location>
</feature>
<protein>
    <submittedName>
        <fullName evidence="2">Uncharacterized protein</fullName>
    </submittedName>
</protein>
<gene>
    <name evidence="2" type="ORF">D9V28_08685</name>
</gene>
<proteinExistence type="predicted"/>
<sequence>MTLVHSLWAHHALALRFAAQLWPAGAVHTDTDVILNGAFLTHAALVEPTPLVRIGEASAAWPAQTRSPQRFITVLLTRVVRIDTVPHSSRLDVWVDARFDKCRPNFAAARLVGRVSAHRHPRMLLHPVSGDSRGLVRLPHDLTTGDLIAVPCEGATPLFDVRTGTPPVDHARGDAADPGEDDPSAPCRK</sequence>
<evidence type="ECO:0000313" key="2">
    <source>
        <dbReference type="EMBL" id="RLQ84273.1"/>
    </source>
</evidence>
<evidence type="ECO:0000256" key="1">
    <source>
        <dbReference type="SAM" id="MobiDB-lite"/>
    </source>
</evidence>
<accession>A0A3L7J190</accession>
<dbReference type="AlphaFoldDB" id="A0A3L7J190"/>
<comment type="caution">
    <text evidence="2">The sequence shown here is derived from an EMBL/GenBank/DDBJ whole genome shotgun (WGS) entry which is preliminary data.</text>
</comment>
<reference evidence="2 3" key="1">
    <citation type="submission" date="2018-10" db="EMBL/GenBank/DDBJ databases">
        <authorList>
            <person name="Li J."/>
        </authorList>
    </citation>
    <scope>NUCLEOTIDE SEQUENCE [LARGE SCALE GENOMIC DNA]</scope>
    <source>
        <strain evidence="2 3">ZD1-4</strain>
    </source>
</reference>
<organism evidence="2 3">
    <name type="scientific">Mycetocola zhadangensis</name>
    <dbReference type="NCBI Taxonomy" id="1164595"/>
    <lineage>
        <taxon>Bacteria</taxon>
        <taxon>Bacillati</taxon>
        <taxon>Actinomycetota</taxon>
        <taxon>Actinomycetes</taxon>
        <taxon>Micrococcales</taxon>
        <taxon>Microbacteriaceae</taxon>
        <taxon>Mycetocola</taxon>
    </lineage>
</organism>
<dbReference type="EMBL" id="RCWJ01000002">
    <property type="protein sequence ID" value="RLQ84273.1"/>
    <property type="molecule type" value="Genomic_DNA"/>
</dbReference>
<keyword evidence="3" id="KW-1185">Reference proteome</keyword>
<name>A0A3L7J190_9MICO</name>
<dbReference type="Proteomes" id="UP000282460">
    <property type="component" value="Unassembled WGS sequence"/>
</dbReference>
<evidence type="ECO:0000313" key="3">
    <source>
        <dbReference type="Proteomes" id="UP000282460"/>
    </source>
</evidence>